<organism evidence="1 2">
    <name type="scientific">Gaetbulibacter aquiaggeris</name>
    <dbReference type="NCBI Taxonomy" id="1735373"/>
    <lineage>
        <taxon>Bacteria</taxon>
        <taxon>Pseudomonadati</taxon>
        <taxon>Bacteroidota</taxon>
        <taxon>Flavobacteriia</taxon>
        <taxon>Flavobacteriales</taxon>
        <taxon>Flavobacteriaceae</taxon>
        <taxon>Gaetbulibacter</taxon>
    </lineage>
</organism>
<keyword evidence="2" id="KW-1185">Reference proteome</keyword>
<name>A0ABW7MPU7_9FLAO</name>
<sequence length="110" mass="12832">MRNYRNQNQILENKIIYLESKRHESLKVLSIQLETTYQELRPSRLLTRALMDIKEAPEVKGNLFESLISLSGGYLSKKLFVGKSKSIIKQVLGFTIQYFTMKIISKNIKH</sequence>
<proteinExistence type="predicted"/>
<protein>
    <submittedName>
        <fullName evidence="1">Uncharacterized protein</fullName>
    </submittedName>
</protein>
<dbReference type="RefSeq" id="WP_395438088.1">
    <property type="nucleotide sequence ID" value="NZ_JBAWKC010000002.1"/>
</dbReference>
<reference evidence="1 2" key="1">
    <citation type="submission" date="2024-02" db="EMBL/GenBank/DDBJ databases">
        <title>A Gaetbulibacter species isolated from tidal flats and genomic insights of their niches.</title>
        <authorList>
            <person name="Ye Y."/>
        </authorList>
    </citation>
    <scope>NUCLEOTIDE SEQUENCE [LARGE SCALE GENOMIC DNA]</scope>
    <source>
        <strain evidence="1 2">KEM-8</strain>
    </source>
</reference>
<dbReference type="EMBL" id="JBAWKC010000002">
    <property type="protein sequence ID" value="MFH6768841.1"/>
    <property type="molecule type" value="Genomic_DNA"/>
</dbReference>
<comment type="caution">
    <text evidence="1">The sequence shown here is derived from an EMBL/GenBank/DDBJ whole genome shotgun (WGS) entry which is preliminary data.</text>
</comment>
<accession>A0ABW7MPU7</accession>
<evidence type="ECO:0000313" key="2">
    <source>
        <dbReference type="Proteomes" id="UP001610104"/>
    </source>
</evidence>
<dbReference type="Proteomes" id="UP001610104">
    <property type="component" value="Unassembled WGS sequence"/>
</dbReference>
<evidence type="ECO:0000313" key="1">
    <source>
        <dbReference type="EMBL" id="MFH6768841.1"/>
    </source>
</evidence>
<gene>
    <name evidence="1" type="ORF">V8G56_08845</name>
</gene>